<dbReference type="Proteomes" id="UP000000346">
    <property type="component" value="Chromosome"/>
</dbReference>
<dbReference type="GO" id="GO:0003864">
    <property type="term" value="F:3-methyl-2-oxobutanoate hydroxymethyltransferase activity"/>
    <property type="evidence" value="ECO:0007669"/>
    <property type="project" value="UniProtKB-UniRule"/>
</dbReference>
<dbReference type="HAMAP" id="MF_00156">
    <property type="entry name" value="PanB"/>
    <property type="match status" value="1"/>
</dbReference>
<dbReference type="RefSeq" id="WP_013267160.1">
    <property type="nucleotide sequence ID" value="NC_014374.1"/>
</dbReference>
<feature type="binding site" evidence="6 9">
    <location>
        <position position="86"/>
    </location>
    <ligand>
        <name>Mg(2+)</name>
        <dbReference type="ChEBI" id="CHEBI:18420"/>
    </ligand>
</feature>
<accession>D9Q2W0</accession>
<dbReference type="GO" id="GO:0015940">
    <property type="term" value="P:pantothenate biosynthetic process"/>
    <property type="evidence" value="ECO:0007669"/>
    <property type="project" value="UniProtKB-UniRule"/>
</dbReference>
<dbReference type="GO" id="GO:0008168">
    <property type="term" value="F:methyltransferase activity"/>
    <property type="evidence" value="ECO:0007669"/>
    <property type="project" value="UniProtKB-KW"/>
</dbReference>
<keyword evidence="3 6" id="KW-0808">Transferase</keyword>
<dbReference type="NCBIfam" id="NF001452">
    <property type="entry name" value="PRK00311.1"/>
    <property type="match status" value="1"/>
</dbReference>
<evidence type="ECO:0000313" key="11">
    <source>
        <dbReference type="Proteomes" id="UP000000346"/>
    </source>
</evidence>
<dbReference type="GO" id="GO:0000287">
    <property type="term" value="F:magnesium ion binding"/>
    <property type="evidence" value="ECO:0007669"/>
    <property type="project" value="TreeGrafter"/>
</dbReference>
<comment type="pathway">
    <text evidence="1">Cofactor biosynthesis; (R)-pantothenate biosynthesis; (R)-pantoate from 3-methyl-2-oxobutanoate: step 1/2.</text>
</comment>
<dbReference type="STRING" id="666510.ASAC_1243"/>
<dbReference type="InParanoid" id="D9Q2W0"/>
<dbReference type="FunCoup" id="D9Q2W0">
    <property type="interactions" value="64"/>
</dbReference>
<dbReference type="SUPFAM" id="SSF51621">
    <property type="entry name" value="Phosphoenolpyruvate/pyruvate domain"/>
    <property type="match status" value="1"/>
</dbReference>
<keyword evidence="10" id="KW-0489">Methyltransferase</keyword>
<dbReference type="PIRSF" id="PIRSF000388">
    <property type="entry name" value="Pantoate_hydroxy_MeTrfase"/>
    <property type="match status" value="1"/>
</dbReference>
<dbReference type="EMBL" id="CP001742">
    <property type="protein sequence ID" value="ADL19648.1"/>
    <property type="molecule type" value="Genomic_DNA"/>
</dbReference>
<dbReference type="NCBIfam" id="TIGR00222">
    <property type="entry name" value="panB"/>
    <property type="match status" value="1"/>
</dbReference>
<name>D9Q2W0_ACIS3</name>
<dbReference type="GO" id="GO:0032259">
    <property type="term" value="P:methylation"/>
    <property type="evidence" value="ECO:0007669"/>
    <property type="project" value="UniProtKB-KW"/>
</dbReference>
<evidence type="ECO:0000256" key="2">
    <source>
        <dbReference type="ARBA" id="ARBA00008676"/>
    </source>
</evidence>
<reference evidence="10 11" key="1">
    <citation type="journal article" date="2010" name="Appl. Environ. Microbiol.">
        <title>The genome sequence of the crenarchaeon Acidilobus saccharovorans supports a new order, Acidilobales, and suggests an important ecological role in terrestrial acidic hot springs.</title>
        <authorList>
            <person name="Mardanov A.V."/>
            <person name="Svetlitchnyi V.A."/>
            <person name="Beletsky A.V."/>
            <person name="Prokofeva M.I."/>
            <person name="Bonch-Osmolovskaya E.A."/>
            <person name="Ravin N.V."/>
            <person name="Skryabin K.G."/>
        </authorList>
    </citation>
    <scope>NUCLEOTIDE SEQUENCE [LARGE SCALE GENOMIC DNA]</scope>
    <source>
        <strain evidence="11">DSM 16705 / JCM 18335 / VKM B-2471 / 345-15</strain>
    </source>
</reference>
<comment type="function">
    <text evidence="6">Catalyzes the reversible reaction in which hydroxymethyl group from 5,10-methylenetetrahydrofolate is transferred onto alpha-ketoisovalerate to form ketopantoate.</text>
</comment>
<dbReference type="AlphaFoldDB" id="D9Q2W0"/>
<dbReference type="eggNOG" id="arCOG00584">
    <property type="taxonomic scope" value="Archaea"/>
</dbReference>
<dbReference type="PANTHER" id="PTHR20881:SF0">
    <property type="entry name" value="3-METHYL-2-OXOBUTANOATE HYDROXYMETHYLTRANSFERASE"/>
    <property type="match status" value="1"/>
</dbReference>
<dbReference type="FunFam" id="3.20.20.60:FF:000003">
    <property type="entry name" value="3-methyl-2-oxobutanoate hydroxymethyltransferase"/>
    <property type="match status" value="1"/>
</dbReference>
<feature type="binding site" evidence="6 8">
    <location>
        <begin position="47"/>
        <end position="48"/>
    </location>
    <ligand>
        <name>3-methyl-2-oxobutanoate</name>
        <dbReference type="ChEBI" id="CHEBI:11851"/>
    </ligand>
</feature>
<evidence type="ECO:0000256" key="6">
    <source>
        <dbReference type="HAMAP-Rule" id="MF_00156"/>
    </source>
</evidence>
<comment type="catalytic activity">
    <reaction evidence="6">
        <text>(6R)-5,10-methylene-5,6,7,8-tetrahydrofolate + 3-methyl-2-oxobutanoate + H2O = 2-dehydropantoate + (6S)-5,6,7,8-tetrahydrofolate</text>
        <dbReference type="Rhea" id="RHEA:11824"/>
        <dbReference type="ChEBI" id="CHEBI:11561"/>
        <dbReference type="ChEBI" id="CHEBI:11851"/>
        <dbReference type="ChEBI" id="CHEBI:15377"/>
        <dbReference type="ChEBI" id="CHEBI:15636"/>
        <dbReference type="ChEBI" id="CHEBI:57453"/>
        <dbReference type="EC" id="2.1.2.11"/>
    </reaction>
</comment>
<feature type="binding site" evidence="6 9">
    <location>
        <position position="47"/>
    </location>
    <ligand>
        <name>Mg(2+)</name>
        <dbReference type="ChEBI" id="CHEBI:18420"/>
    </ligand>
</feature>
<dbReference type="InterPro" id="IPR003700">
    <property type="entry name" value="Pantoate_hydroxy_MeTrfase"/>
</dbReference>
<organism evidence="10 11">
    <name type="scientific">Acidilobus saccharovorans (strain DSM 16705 / JCM 18335 / VKM B-2471 / 345-15)</name>
    <dbReference type="NCBI Taxonomy" id="666510"/>
    <lineage>
        <taxon>Archaea</taxon>
        <taxon>Thermoproteota</taxon>
        <taxon>Thermoprotei</taxon>
        <taxon>Acidilobales</taxon>
        <taxon>Acidilobaceae</taxon>
        <taxon>Acidilobus</taxon>
    </lineage>
</organism>
<proteinExistence type="inferred from homology"/>
<evidence type="ECO:0000256" key="9">
    <source>
        <dbReference type="PIRSR" id="PIRSR000388-3"/>
    </source>
</evidence>
<keyword evidence="4 6" id="KW-0460">Magnesium</keyword>
<dbReference type="KEGG" id="asc:ASAC_1243"/>
<sequence>MAEREKVTVRKIVNLKGKKPIVMITAYDYPTAKIVDEVGVDIILVGDSLSMTVLGNPSTLQVDMNDMLRHTAAVSRAQPKSLLVADMPFLSYEANVNEAVRNAGEFLRVGADAVKIEGGSEYTDVVKALTRAGIPVMGHVGLTPQKHKLLGGYRLMGKTAEEAKEIIEDAEAIAEAGAFSIVIEYTASEVAAEVTKRVKVPTICIGSGPFCDGQVLVIHDVLGLSDAPPPFAKKYVNLKDIIASAIKSYKDDVENNRFPQEEMYWHMKDGEYERLLNMLRGVTSPEP</sequence>
<keyword evidence="6 9" id="KW-0479">Metal-binding</keyword>
<dbReference type="Pfam" id="PF02548">
    <property type="entry name" value="Pantoate_transf"/>
    <property type="match status" value="1"/>
</dbReference>
<dbReference type="PANTHER" id="PTHR20881">
    <property type="entry name" value="3-METHYL-2-OXOBUTANOATE HYDROXYMETHYLTRANSFERASE"/>
    <property type="match status" value="1"/>
</dbReference>
<comment type="subcellular location">
    <subcellularLocation>
        <location evidence="6">Cytoplasm</location>
    </subcellularLocation>
</comment>
<comment type="subunit">
    <text evidence="6">Homodecamer; pentamer of dimers.</text>
</comment>
<protein>
    <recommendedName>
        <fullName evidence="6">3-methyl-2-oxobutanoate hydroxymethyltransferase</fullName>
        <ecNumber evidence="6">2.1.2.11</ecNumber>
    </recommendedName>
    <alternativeName>
        <fullName evidence="6">Ketopantoate hydroxymethyltransferase</fullName>
        <shortName evidence="6">KPHMT</shortName>
    </alternativeName>
</protein>
<dbReference type="CDD" id="cd06557">
    <property type="entry name" value="KPHMT-like"/>
    <property type="match status" value="1"/>
</dbReference>
<evidence type="ECO:0000256" key="8">
    <source>
        <dbReference type="PIRSR" id="PIRSR000388-2"/>
    </source>
</evidence>
<keyword evidence="5 6" id="KW-0173">Coenzyme A biosynthesis</keyword>
<dbReference type="GO" id="GO:0015937">
    <property type="term" value="P:coenzyme A biosynthetic process"/>
    <property type="evidence" value="ECO:0007669"/>
    <property type="project" value="UniProtKB-UniRule"/>
</dbReference>
<feature type="binding site" evidence="6 8">
    <location>
        <position position="115"/>
    </location>
    <ligand>
        <name>3-methyl-2-oxobutanoate</name>
        <dbReference type="ChEBI" id="CHEBI:11851"/>
    </ligand>
</feature>
<comment type="similarity">
    <text evidence="2 6">Belongs to the PanB family.</text>
</comment>
<dbReference type="OrthoDB" id="8414at2157"/>
<dbReference type="GO" id="GO:0005737">
    <property type="term" value="C:cytoplasm"/>
    <property type="evidence" value="ECO:0007669"/>
    <property type="project" value="UniProtKB-SubCell"/>
</dbReference>
<dbReference type="EC" id="2.1.2.11" evidence="6"/>
<dbReference type="Gene3D" id="3.20.20.60">
    <property type="entry name" value="Phosphoenolpyruvate-binding domains"/>
    <property type="match status" value="1"/>
</dbReference>
<dbReference type="InterPro" id="IPR015813">
    <property type="entry name" value="Pyrv/PenolPyrv_kinase-like_dom"/>
</dbReference>
<feature type="binding site" evidence="6 9">
    <location>
        <position position="117"/>
    </location>
    <ligand>
        <name>Mg(2+)</name>
        <dbReference type="ChEBI" id="CHEBI:18420"/>
    </ligand>
</feature>
<evidence type="ECO:0000256" key="3">
    <source>
        <dbReference type="ARBA" id="ARBA00022679"/>
    </source>
</evidence>
<evidence type="ECO:0000256" key="1">
    <source>
        <dbReference type="ARBA" id="ARBA00005033"/>
    </source>
</evidence>
<feature type="active site" description="Proton acceptor" evidence="6 7">
    <location>
        <position position="184"/>
    </location>
</feature>
<dbReference type="HOGENOM" id="CLU_036645_1_0_2"/>
<evidence type="ECO:0000256" key="7">
    <source>
        <dbReference type="PIRSR" id="PIRSR000388-1"/>
    </source>
</evidence>
<gene>
    <name evidence="6" type="primary">panB</name>
    <name evidence="10" type="ordered locus">ASAC_1243</name>
</gene>
<feature type="binding site" evidence="6 8">
    <location>
        <position position="86"/>
    </location>
    <ligand>
        <name>3-methyl-2-oxobutanoate</name>
        <dbReference type="ChEBI" id="CHEBI:11851"/>
    </ligand>
</feature>
<evidence type="ECO:0000256" key="5">
    <source>
        <dbReference type="ARBA" id="ARBA00022993"/>
    </source>
</evidence>
<comment type="pathway">
    <text evidence="6">Cofactor biosynthesis; coenzyme A biosynthesis.</text>
</comment>
<dbReference type="InterPro" id="IPR040442">
    <property type="entry name" value="Pyrv_kinase-like_dom_sf"/>
</dbReference>
<keyword evidence="6" id="KW-0963">Cytoplasm</keyword>
<dbReference type="UniPathway" id="UPA00241"/>
<dbReference type="GeneID" id="9499498"/>
<evidence type="ECO:0000313" key="10">
    <source>
        <dbReference type="EMBL" id="ADL19648.1"/>
    </source>
</evidence>
<comment type="cofactor">
    <cofactor evidence="6 9">
        <name>Mg(2+)</name>
        <dbReference type="ChEBI" id="CHEBI:18420"/>
    </cofactor>
    <text evidence="6 9">Binds 1 Mg(2+) ion per subunit.</text>
</comment>
<evidence type="ECO:0000256" key="4">
    <source>
        <dbReference type="ARBA" id="ARBA00022842"/>
    </source>
</evidence>
<keyword evidence="11" id="KW-1185">Reference proteome</keyword>